<dbReference type="SUPFAM" id="SSF52047">
    <property type="entry name" value="RNI-like"/>
    <property type="match status" value="1"/>
</dbReference>
<proteinExistence type="predicted"/>
<accession>A0A8J8SWS7</accession>
<name>A0A8J8SWS7_HALGN</name>
<dbReference type="Proteomes" id="UP000785679">
    <property type="component" value="Unassembled WGS sequence"/>
</dbReference>
<comment type="caution">
    <text evidence="1">The sequence shown here is derived from an EMBL/GenBank/DDBJ whole genome shotgun (WGS) entry which is preliminary data.</text>
</comment>
<evidence type="ECO:0000313" key="1">
    <source>
        <dbReference type="EMBL" id="TNV73669.1"/>
    </source>
</evidence>
<dbReference type="InterPro" id="IPR032675">
    <property type="entry name" value="LRR_dom_sf"/>
</dbReference>
<organism evidence="1 2">
    <name type="scientific">Halteria grandinella</name>
    <dbReference type="NCBI Taxonomy" id="5974"/>
    <lineage>
        <taxon>Eukaryota</taxon>
        <taxon>Sar</taxon>
        <taxon>Alveolata</taxon>
        <taxon>Ciliophora</taxon>
        <taxon>Intramacronucleata</taxon>
        <taxon>Spirotrichea</taxon>
        <taxon>Stichotrichia</taxon>
        <taxon>Sporadotrichida</taxon>
        <taxon>Halteriidae</taxon>
        <taxon>Halteria</taxon>
    </lineage>
</organism>
<dbReference type="Gene3D" id="3.80.10.10">
    <property type="entry name" value="Ribonuclease Inhibitor"/>
    <property type="match status" value="1"/>
</dbReference>
<dbReference type="AlphaFoldDB" id="A0A8J8SWS7"/>
<protein>
    <submittedName>
        <fullName evidence="1">Uncharacterized protein</fullName>
    </submittedName>
</protein>
<dbReference type="EMBL" id="RRYP01018365">
    <property type="protein sequence ID" value="TNV73669.1"/>
    <property type="molecule type" value="Genomic_DNA"/>
</dbReference>
<sequence length="139" mass="16512">MYERVKKLVLKISVTQINGLPQKLSEFSNVRVLKLQYQTYEGAFKDLIQLMQSLKKLIKLQFETYKQNGPIYSDQIQGLLQFTIDNMKELRSLILSIHHPIQLRNIELFQRAQPIIITVKVFHKTQYIIDTRQGIREFF</sequence>
<evidence type="ECO:0000313" key="2">
    <source>
        <dbReference type="Proteomes" id="UP000785679"/>
    </source>
</evidence>
<gene>
    <name evidence="1" type="ORF">FGO68_gene5740</name>
</gene>
<keyword evidence="2" id="KW-1185">Reference proteome</keyword>
<reference evidence="1" key="1">
    <citation type="submission" date="2019-06" db="EMBL/GenBank/DDBJ databases">
        <authorList>
            <person name="Zheng W."/>
        </authorList>
    </citation>
    <scope>NUCLEOTIDE SEQUENCE</scope>
    <source>
        <strain evidence="1">QDHG01</strain>
    </source>
</reference>